<dbReference type="RefSeq" id="WP_068032113.1">
    <property type="nucleotide sequence ID" value="NZ_QQAZ01000031.1"/>
</dbReference>
<dbReference type="EMBL" id="QQAZ01000031">
    <property type="protein sequence ID" value="RDI41752.1"/>
    <property type="molecule type" value="Genomic_DNA"/>
</dbReference>
<evidence type="ECO:0000256" key="1">
    <source>
        <dbReference type="SAM" id="MobiDB-lite"/>
    </source>
</evidence>
<feature type="region of interest" description="Disordered" evidence="1">
    <location>
        <begin position="1"/>
        <end position="52"/>
    </location>
</feature>
<comment type="caution">
    <text evidence="3">The sequence shown here is derived from an EMBL/GenBank/DDBJ whole genome shotgun (WGS) entry which is preliminary data.</text>
</comment>
<proteinExistence type="predicted"/>
<dbReference type="Proteomes" id="UP000255355">
    <property type="component" value="Unassembled WGS sequence"/>
</dbReference>
<dbReference type="AlphaFoldDB" id="A0A370GD49"/>
<evidence type="ECO:0000313" key="3">
    <source>
        <dbReference type="EMBL" id="RDI41752.1"/>
    </source>
</evidence>
<sequence length="82" mass="8480">MTDDPGGAGRSEQSSDSGSGGSGGPDAAAAQQPGRGGVTEGSVETGWLRPHARRALGRPRVSTILLLLLWISLLILYIQVRP</sequence>
<reference evidence="3 4" key="1">
    <citation type="submission" date="2018-07" db="EMBL/GenBank/DDBJ databases">
        <title>Genomic Encyclopedia of Type Strains, Phase IV (KMG-IV): sequencing the most valuable type-strain genomes for metagenomic binning, comparative biology and taxonomic classification.</title>
        <authorList>
            <person name="Goeker M."/>
        </authorList>
    </citation>
    <scope>NUCLEOTIDE SEQUENCE [LARGE SCALE GENOMIC DNA]</scope>
    <source>
        <strain evidence="3 4">DSM 44952</strain>
    </source>
</reference>
<organism evidence="3 4">
    <name type="scientific">Nocardia mexicana</name>
    <dbReference type="NCBI Taxonomy" id="279262"/>
    <lineage>
        <taxon>Bacteria</taxon>
        <taxon>Bacillati</taxon>
        <taxon>Actinomycetota</taxon>
        <taxon>Actinomycetes</taxon>
        <taxon>Mycobacteriales</taxon>
        <taxon>Nocardiaceae</taxon>
        <taxon>Nocardia</taxon>
    </lineage>
</organism>
<keyword evidence="2" id="KW-0472">Membrane</keyword>
<keyword evidence="4" id="KW-1185">Reference proteome</keyword>
<feature type="transmembrane region" description="Helical" evidence="2">
    <location>
        <begin position="61"/>
        <end position="80"/>
    </location>
</feature>
<accession>A0A370GD49</accession>
<evidence type="ECO:0000313" key="4">
    <source>
        <dbReference type="Proteomes" id="UP000255355"/>
    </source>
</evidence>
<protein>
    <submittedName>
        <fullName evidence="3">Uncharacterized protein</fullName>
    </submittedName>
</protein>
<keyword evidence="2" id="KW-1133">Transmembrane helix</keyword>
<evidence type="ECO:0000256" key="2">
    <source>
        <dbReference type="SAM" id="Phobius"/>
    </source>
</evidence>
<name>A0A370GD49_9NOCA</name>
<keyword evidence="2" id="KW-0812">Transmembrane</keyword>
<gene>
    <name evidence="3" type="ORF">DFR68_13131</name>
</gene>